<dbReference type="SUPFAM" id="SSF54106">
    <property type="entry name" value="LysM domain"/>
    <property type="match status" value="1"/>
</dbReference>
<evidence type="ECO:0000256" key="1">
    <source>
        <dbReference type="SAM" id="MobiDB-lite"/>
    </source>
</evidence>
<gene>
    <name evidence="3" type="ORF">KC19_10G088800</name>
</gene>
<dbReference type="Pfam" id="PF01476">
    <property type="entry name" value="LysM"/>
    <property type="match status" value="1"/>
</dbReference>
<evidence type="ECO:0000259" key="2">
    <source>
        <dbReference type="PROSITE" id="PS51782"/>
    </source>
</evidence>
<dbReference type="Proteomes" id="UP000822688">
    <property type="component" value="Chromosome 10"/>
</dbReference>
<organism evidence="3 4">
    <name type="scientific">Ceratodon purpureus</name>
    <name type="common">Fire moss</name>
    <name type="synonym">Dicranum purpureum</name>
    <dbReference type="NCBI Taxonomy" id="3225"/>
    <lineage>
        <taxon>Eukaryota</taxon>
        <taxon>Viridiplantae</taxon>
        <taxon>Streptophyta</taxon>
        <taxon>Embryophyta</taxon>
        <taxon>Bryophyta</taxon>
        <taxon>Bryophytina</taxon>
        <taxon>Bryopsida</taxon>
        <taxon>Dicranidae</taxon>
        <taxon>Pseudoditrichales</taxon>
        <taxon>Ditrichaceae</taxon>
        <taxon>Ceratodon</taxon>
    </lineage>
</organism>
<protein>
    <recommendedName>
        <fullName evidence="2">LysM domain-containing protein</fullName>
    </recommendedName>
</protein>
<dbReference type="PROSITE" id="PS51782">
    <property type="entry name" value="LYSM"/>
    <property type="match status" value="1"/>
</dbReference>
<name>A0A8T0GNA3_CERPU</name>
<sequence>MADRAASSSDASTSGSGVWIEHTVSKLDTLAGVAIKYGVEVADIKRFNGLTTDLQMFALKTLRIPPARHPHSTDTTNFGRFRHETSATRSGLHRVRSQDSNLNHKGPERTQRSSAMELLRGYYGLPSSRTEEGTELATFSTETEITEDEPYSPMFRASDTAESRRFSTRDFRTSRFDQTRETKSSLSDSGWLINSPEPPIAASGLLMKSSRDPLGVDDRFGEIKVVTEADLLTKERPIRRRPRGDFGSDEMIDVSERVNLPEKSPALRAKDSNSSLPYNRQVNSVTTNSWHNAGDGPLASGSVKTIGAAIFGGKGAVEGLISKVLQSSNPATVQEVGKSSTGAALGTPSVIEGITQAYRRAKAALD</sequence>
<proteinExistence type="predicted"/>
<dbReference type="InterPro" id="IPR045030">
    <property type="entry name" value="LYSM1-4"/>
</dbReference>
<dbReference type="InterPro" id="IPR018392">
    <property type="entry name" value="LysM"/>
</dbReference>
<dbReference type="EMBL" id="CM026431">
    <property type="protein sequence ID" value="KAG0559228.1"/>
    <property type="molecule type" value="Genomic_DNA"/>
</dbReference>
<evidence type="ECO:0000313" key="3">
    <source>
        <dbReference type="EMBL" id="KAG0559228.1"/>
    </source>
</evidence>
<accession>A0A8T0GNA3</accession>
<feature type="region of interest" description="Disordered" evidence="1">
    <location>
        <begin position="86"/>
        <end position="113"/>
    </location>
</feature>
<dbReference type="CDD" id="cd00118">
    <property type="entry name" value="LysM"/>
    <property type="match status" value="1"/>
</dbReference>
<reference evidence="3" key="1">
    <citation type="submission" date="2020-06" db="EMBL/GenBank/DDBJ databases">
        <title>WGS assembly of Ceratodon purpureus strain R40.</title>
        <authorList>
            <person name="Carey S.B."/>
            <person name="Jenkins J."/>
            <person name="Shu S."/>
            <person name="Lovell J.T."/>
            <person name="Sreedasyam A."/>
            <person name="Maumus F."/>
            <person name="Tiley G.P."/>
            <person name="Fernandez-Pozo N."/>
            <person name="Barry K."/>
            <person name="Chen C."/>
            <person name="Wang M."/>
            <person name="Lipzen A."/>
            <person name="Daum C."/>
            <person name="Saski C.A."/>
            <person name="Payton A.C."/>
            <person name="Mcbreen J.C."/>
            <person name="Conrad R.E."/>
            <person name="Kollar L.M."/>
            <person name="Olsson S."/>
            <person name="Huttunen S."/>
            <person name="Landis J.B."/>
            <person name="Wickett N.J."/>
            <person name="Johnson M.G."/>
            <person name="Rensing S.A."/>
            <person name="Grimwood J."/>
            <person name="Schmutz J."/>
            <person name="Mcdaniel S.F."/>
        </authorList>
    </citation>
    <scope>NUCLEOTIDE SEQUENCE</scope>
    <source>
        <strain evidence="3">R40</strain>
    </source>
</reference>
<evidence type="ECO:0000313" key="4">
    <source>
        <dbReference type="Proteomes" id="UP000822688"/>
    </source>
</evidence>
<dbReference type="PANTHER" id="PTHR20932:SF36">
    <property type="entry name" value="OS03G0110600 PROTEIN"/>
    <property type="match status" value="1"/>
</dbReference>
<dbReference type="InterPro" id="IPR036779">
    <property type="entry name" value="LysM_dom_sf"/>
</dbReference>
<dbReference type="AlphaFoldDB" id="A0A8T0GNA3"/>
<comment type="caution">
    <text evidence="3">The sequence shown here is derived from an EMBL/GenBank/DDBJ whole genome shotgun (WGS) entry which is preliminary data.</text>
</comment>
<dbReference type="PANTHER" id="PTHR20932">
    <property type="entry name" value="LYSM AND PUTATIVE PEPTIDOGLYCAN-BINDING DOMAIN-CONTAINING PROTEIN"/>
    <property type="match status" value="1"/>
</dbReference>
<keyword evidence="4" id="KW-1185">Reference proteome</keyword>
<dbReference type="SMART" id="SM00257">
    <property type="entry name" value="LysM"/>
    <property type="match status" value="1"/>
</dbReference>
<feature type="domain" description="LysM" evidence="2">
    <location>
        <begin position="20"/>
        <end position="64"/>
    </location>
</feature>
<dbReference type="Gene3D" id="3.10.350.10">
    <property type="entry name" value="LysM domain"/>
    <property type="match status" value="1"/>
</dbReference>